<name>A0AAI9HYQ4_PROST</name>
<organism evidence="2">
    <name type="scientific">Providencia stuartii</name>
    <dbReference type="NCBI Taxonomy" id="588"/>
    <lineage>
        <taxon>Bacteria</taxon>
        <taxon>Pseudomonadati</taxon>
        <taxon>Pseudomonadota</taxon>
        <taxon>Gammaproteobacteria</taxon>
        <taxon>Enterobacterales</taxon>
        <taxon>Morganellaceae</taxon>
        <taxon>Providencia</taxon>
    </lineage>
</organism>
<evidence type="ECO:0000313" key="4">
    <source>
        <dbReference type="Proteomes" id="UP001495779"/>
    </source>
</evidence>
<dbReference type="Pfam" id="PF10713">
    <property type="entry name" value="DUF2509"/>
    <property type="match status" value="1"/>
</dbReference>
<evidence type="ECO:0000313" key="3">
    <source>
        <dbReference type="EMBL" id="MER5075690.1"/>
    </source>
</evidence>
<proteinExistence type="predicted"/>
<gene>
    <name evidence="2" type="ORF">JRA39_000694</name>
    <name evidence="3" type="ORF">KDV35_02185</name>
</gene>
<dbReference type="AlphaFoldDB" id="A0AAI9HYQ4"/>
<dbReference type="Proteomes" id="UP001495779">
    <property type="component" value="Unassembled WGS sequence"/>
</dbReference>
<comment type="caution">
    <text evidence="2">The sequence shown here is derived from an EMBL/GenBank/DDBJ whole genome shotgun (WGS) entry which is preliminary data.</text>
</comment>
<dbReference type="EMBL" id="JAGSRH010000002">
    <property type="protein sequence ID" value="MER5075690.1"/>
    <property type="molecule type" value="Genomic_DNA"/>
</dbReference>
<dbReference type="InterPro" id="IPR019652">
    <property type="entry name" value="DUF2509"/>
</dbReference>
<dbReference type="RefSeq" id="WP_154622521.1">
    <property type="nucleotide sequence ID" value="NZ_CP095443.1"/>
</dbReference>
<accession>A0AAI9HYQ4</accession>
<sequence length="146" mass="16756">MRLGGNQTGSIALVMVMILMTMGLLLLKALHIYQENARDEFFREKKYIEAFNLAESALAWGLQQSWRLSTYRGATWQCQSMPIQGGTSCIKHYKGGQFVLLGRGEYQGRYHVTVYRWVAAIPKSQKIRPRIKGWIDYCPVTQKGFC</sequence>
<reference evidence="2" key="2">
    <citation type="submission" date="2024-02" db="EMBL/GenBank/DDBJ databases">
        <authorList>
            <consortium name="Clinical and Environmental Microbiology Branch: Whole genome sequencing antimicrobial resistance pathogens in the healthcare setting"/>
        </authorList>
    </citation>
    <scope>NUCLEOTIDE SEQUENCE</scope>
    <source>
        <strain evidence="2">2020GO-00142</strain>
    </source>
</reference>
<dbReference type="EMBL" id="AAZDVE040000003">
    <property type="protein sequence ID" value="EMP9431681.1"/>
    <property type="molecule type" value="Genomic_DNA"/>
</dbReference>
<reference evidence="3 4" key="1">
    <citation type="submission" date="2021-04" db="EMBL/GenBank/DDBJ databases">
        <title>Determining the burden of carbapenem-resistant Enterobacterales from a tertiary public heath setting in Bangladesh: a clinical, epidemiological, and molecular study.</title>
        <authorList>
            <person name="Farzana R."/>
            <person name="Walsh T.R."/>
        </authorList>
    </citation>
    <scope>NUCLEOTIDE SEQUENCE [LARGE SCALE GENOMIC DNA]</scope>
    <source>
        <strain evidence="4">dmpro_s316</strain>
        <strain evidence="3">Dmpro_s316</strain>
    </source>
</reference>
<keyword evidence="1" id="KW-0812">Transmembrane</keyword>
<feature type="transmembrane region" description="Helical" evidence="1">
    <location>
        <begin position="12"/>
        <end position="33"/>
    </location>
</feature>
<keyword evidence="1" id="KW-1133">Transmembrane helix</keyword>
<evidence type="ECO:0000256" key="1">
    <source>
        <dbReference type="SAM" id="Phobius"/>
    </source>
</evidence>
<protein>
    <submittedName>
        <fullName evidence="2">YgdB family protein</fullName>
    </submittedName>
</protein>
<keyword evidence="1" id="KW-0472">Membrane</keyword>
<evidence type="ECO:0000313" key="2">
    <source>
        <dbReference type="EMBL" id="EMP9431681.1"/>
    </source>
</evidence>